<dbReference type="InterPro" id="IPR000387">
    <property type="entry name" value="Tyr_Pase_dom"/>
</dbReference>
<dbReference type="Pfam" id="PF13350">
    <property type="entry name" value="Y_phosphatase3"/>
    <property type="match status" value="1"/>
</dbReference>
<dbReference type="GO" id="GO:0004721">
    <property type="term" value="F:phosphoprotein phosphatase activity"/>
    <property type="evidence" value="ECO:0007669"/>
    <property type="project" value="InterPro"/>
</dbReference>
<keyword evidence="3" id="KW-1185">Reference proteome</keyword>
<evidence type="ECO:0000259" key="1">
    <source>
        <dbReference type="PROSITE" id="PS50056"/>
    </source>
</evidence>
<dbReference type="PROSITE" id="PS50056">
    <property type="entry name" value="TYR_PHOSPHATASE_2"/>
    <property type="match status" value="1"/>
</dbReference>
<dbReference type="RefSeq" id="WP_186808183.1">
    <property type="nucleotide sequence ID" value="NZ_BJUU01000009.1"/>
</dbReference>
<organism evidence="2 3">
    <name type="scientific">Agrococcus baldri</name>
    <dbReference type="NCBI Taxonomy" id="153730"/>
    <lineage>
        <taxon>Bacteria</taxon>
        <taxon>Bacillati</taxon>
        <taxon>Actinomycetota</taxon>
        <taxon>Actinomycetes</taxon>
        <taxon>Micrococcales</taxon>
        <taxon>Microbacteriaceae</taxon>
        <taxon>Agrococcus</taxon>
    </lineage>
</organism>
<comment type="caution">
    <text evidence="2">The sequence shown here is derived from an EMBL/GenBank/DDBJ whole genome shotgun (WGS) entry which is preliminary data.</text>
</comment>
<dbReference type="AlphaFoldDB" id="A0AA87RBX8"/>
<dbReference type="PROSITE" id="PS00383">
    <property type="entry name" value="TYR_PHOSPHATASE_1"/>
    <property type="match status" value="1"/>
</dbReference>
<dbReference type="InterPro" id="IPR026893">
    <property type="entry name" value="Tyr/Ser_Pase_IphP-type"/>
</dbReference>
<protein>
    <recommendedName>
        <fullName evidence="1">Tyrosine specific protein phosphatases domain-containing protein</fullName>
    </recommendedName>
</protein>
<dbReference type="Proteomes" id="UP000321749">
    <property type="component" value="Unassembled WGS sequence"/>
</dbReference>
<sequence>MQAHELLLDGTRNARAFGTPAWLVRSANLDRLSPAGAEALRAAGVSVVVDLREPIERAAAAAPPVHGLPVVHVPLYRLPDGPPRAGSLEGIAELLLDERMPELASAVAAVADAAGGALVHCAVGKDRTGLVVALTLLVAGASRAQVVADYARSGAAVGEERAAEVMRELAALGLDAAAHAAAMRLHLASPAAAMEHTVDRIEAAGGAERLLLDAGLGAERLALLRAKANAWARA</sequence>
<gene>
    <name evidence="2" type="ORF">ABA31_16360</name>
</gene>
<reference evidence="2 3" key="1">
    <citation type="submission" date="2019-07" db="EMBL/GenBank/DDBJ databases">
        <title>Whole genome shotgun sequence of Agrococcus baldri NBRC 103055.</title>
        <authorList>
            <person name="Hosoyama A."/>
            <person name="Uohara A."/>
            <person name="Ohji S."/>
            <person name="Ichikawa N."/>
        </authorList>
    </citation>
    <scope>NUCLEOTIDE SEQUENCE [LARGE SCALE GENOMIC DNA]</scope>
    <source>
        <strain evidence="2 3">NBRC 103055</strain>
    </source>
</reference>
<dbReference type="InterPro" id="IPR016130">
    <property type="entry name" value="Tyr_Pase_AS"/>
</dbReference>
<dbReference type="InterPro" id="IPR029021">
    <property type="entry name" value="Prot-tyrosine_phosphatase-like"/>
</dbReference>
<evidence type="ECO:0000313" key="3">
    <source>
        <dbReference type="Proteomes" id="UP000321749"/>
    </source>
</evidence>
<dbReference type="Gene3D" id="3.90.190.10">
    <property type="entry name" value="Protein tyrosine phosphatase superfamily"/>
    <property type="match status" value="1"/>
</dbReference>
<evidence type="ECO:0000313" key="2">
    <source>
        <dbReference type="EMBL" id="GEK80285.1"/>
    </source>
</evidence>
<dbReference type="SUPFAM" id="SSF52799">
    <property type="entry name" value="(Phosphotyrosine protein) phosphatases II"/>
    <property type="match status" value="1"/>
</dbReference>
<name>A0AA87RBX8_9MICO</name>
<dbReference type="EMBL" id="BJUU01000009">
    <property type="protein sequence ID" value="GEK80285.1"/>
    <property type="molecule type" value="Genomic_DNA"/>
</dbReference>
<feature type="domain" description="Tyrosine specific protein phosphatases" evidence="1">
    <location>
        <begin position="101"/>
        <end position="172"/>
    </location>
</feature>
<proteinExistence type="predicted"/>
<accession>A0AA87RBX8</accession>